<dbReference type="InterPro" id="IPR050757">
    <property type="entry name" value="Collagen_mod_GT25"/>
</dbReference>
<evidence type="ECO:0000256" key="6">
    <source>
        <dbReference type="ARBA" id="ARBA00022824"/>
    </source>
</evidence>
<evidence type="ECO:0000256" key="7">
    <source>
        <dbReference type="ARBA" id="ARBA00022896"/>
    </source>
</evidence>
<keyword evidence="9" id="KW-0560">Oxidoreductase</keyword>
<feature type="domain" description="Fe2OG dioxygenase" evidence="13">
    <location>
        <begin position="647"/>
        <end position="738"/>
    </location>
</feature>
<dbReference type="SUPFAM" id="SSF53448">
    <property type="entry name" value="Nucleotide-diphospho-sugar transferases"/>
    <property type="match status" value="1"/>
</dbReference>
<proteinExistence type="predicted"/>
<evidence type="ECO:0000259" key="13">
    <source>
        <dbReference type="PROSITE" id="PS51471"/>
    </source>
</evidence>
<dbReference type="WBParaSite" id="SMUV_0000803301-mRNA-1">
    <property type="protein sequence ID" value="SMUV_0000803301-mRNA-1"/>
    <property type="gene ID" value="SMUV_0000803301"/>
</dbReference>
<dbReference type="Gene3D" id="2.60.120.620">
    <property type="entry name" value="q2cbj1_9rhob like domain"/>
    <property type="match status" value="1"/>
</dbReference>
<dbReference type="GO" id="GO:0005506">
    <property type="term" value="F:iron ion binding"/>
    <property type="evidence" value="ECO:0007669"/>
    <property type="project" value="InterPro"/>
</dbReference>
<dbReference type="GO" id="GO:0008475">
    <property type="term" value="F:procollagen-lysine 5-dioxygenase activity"/>
    <property type="evidence" value="ECO:0007669"/>
    <property type="project" value="UniProtKB-EC"/>
</dbReference>
<keyword evidence="10" id="KW-0408">Iron</keyword>
<dbReference type="AlphaFoldDB" id="A0A0N5AT88"/>
<dbReference type="GO" id="GO:0031418">
    <property type="term" value="F:L-ascorbic acid binding"/>
    <property type="evidence" value="ECO:0007669"/>
    <property type="project" value="UniProtKB-KW"/>
</dbReference>
<keyword evidence="4" id="KW-0479">Metal-binding</keyword>
<evidence type="ECO:0000256" key="3">
    <source>
        <dbReference type="ARBA" id="ARBA00012264"/>
    </source>
</evidence>
<sequence>MEIYQFLIGIFITIYGFNFAVTSENNGKPSLLVVTVATNETDGLLRLKRSAQAFGIKLNVFGLGKKWNGGDVRNKPGGGQKIQILKENLKKYKGHHDLIIMFVDAYDVILNSDEEHIVNVFMQQFKEYRVVFGAESFCWPDEDLSTSYPVIKFGKRYLNSGMFMGYAQEIWELINLIPVEDSDDDQLYYTKIYLNRNYRSKLEIGLDSLSHIFQNLNGAVEDVALEFTSTGKATLHSIPYATHPAVIHGNGPSKIALNHFGNYLGKAWTENEQCLLCAVSDGGLLQDTDRKNWPTITIALFIAKPIPFIKEFLRSVDLLDYPSSLVHLMVYNNQKYNEDDVNSFVKNARSKYSSVHIENADTEISEREARTHALTEAKQIGSEYLFMLDGDVHLIDTTVLRSLVQTAKQKRLGLLTPLVAQQGKFFSNFWGAVAEDGFYARSDDYLEIVSRTKKGIWNVPFISGAILINSGKFDQLQNAFSYNMNRDPDMSFCEFNRNFGHFMYVDNQQFYGFLVVSETFDTKRLHPEIYQIFENRELWESRYLNEKYFAVLNGTEAIIQPCPDVFVFPFLSETFCKQLVEEVEFYGKWSDGSHYDNRLVGGYENVPTRDIHMKQIDFERHWLHILDEYVRPVQETIYVGYYHKPVEAYMMFVVRYKPDEQPSLQPHHDASTYSVDIPLNKRGVDFHGGGVKFTRYNCTVDADEVGYPLMFPGRLTHLHEGLPTTSGTRYIAVSFVNP</sequence>
<dbReference type="InterPro" id="IPR029044">
    <property type="entry name" value="Nucleotide-diphossugar_trans"/>
</dbReference>
<evidence type="ECO:0000256" key="10">
    <source>
        <dbReference type="ARBA" id="ARBA00023004"/>
    </source>
</evidence>
<dbReference type="Proteomes" id="UP000046393">
    <property type="component" value="Unplaced"/>
</dbReference>
<dbReference type="InterPro" id="IPR044861">
    <property type="entry name" value="IPNS-like_FE2OG_OXY"/>
</dbReference>
<dbReference type="Pfam" id="PF25342">
    <property type="entry name" value="GT_PLOD"/>
    <property type="match status" value="1"/>
</dbReference>
<comment type="subcellular location">
    <subcellularLocation>
        <location evidence="2">Endoplasmic reticulum</location>
    </subcellularLocation>
</comment>
<name>A0A0N5AT88_9BILA</name>
<dbReference type="PANTHER" id="PTHR10730:SF45">
    <property type="entry name" value="PROCOLLAGEN-LYSINE,2-OXOGLUTARATE 5-DIOXYGENASE"/>
    <property type="match status" value="1"/>
</dbReference>
<protein>
    <recommendedName>
        <fullName evidence="3">procollagen-lysine 5-dioxygenase</fullName>
        <ecNumber evidence="3">1.14.11.4</ecNumber>
    </recommendedName>
</protein>
<dbReference type="STRING" id="451379.A0A0N5AT88"/>
<dbReference type="Pfam" id="PF03171">
    <property type="entry name" value="2OG-FeII_Oxy"/>
    <property type="match status" value="1"/>
</dbReference>
<keyword evidence="14" id="KW-1185">Reference proteome</keyword>
<evidence type="ECO:0000256" key="2">
    <source>
        <dbReference type="ARBA" id="ARBA00004240"/>
    </source>
</evidence>
<dbReference type="InterPro" id="IPR057589">
    <property type="entry name" value="GT_PLOD"/>
</dbReference>
<evidence type="ECO:0000256" key="4">
    <source>
        <dbReference type="ARBA" id="ARBA00022723"/>
    </source>
</evidence>
<dbReference type="PANTHER" id="PTHR10730">
    <property type="entry name" value="PROCOLLAGEN-LYSINE,2-OXOGLUTARATE 5-DIOXYGENASE/GLYCOSYLTRANSFERASE 25 FAMILY MEMBER"/>
    <property type="match status" value="1"/>
</dbReference>
<evidence type="ECO:0000313" key="15">
    <source>
        <dbReference type="WBParaSite" id="SMUV_0000803301-mRNA-1"/>
    </source>
</evidence>
<keyword evidence="11" id="KW-0325">Glycoprotein</keyword>
<comment type="cofactor">
    <cofactor evidence="1">
        <name>L-ascorbate</name>
        <dbReference type="ChEBI" id="CHEBI:38290"/>
    </cofactor>
</comment>
<dbReference type="GO" id="GO:0005783">
    <property type="term" value="C:endoplasmic reticulum"/>
    <property type="evidence" value="ECO:0007669"/>
    <property type="project" value="UniProtKB-SubCell"/>
</dbReference>
<reference evidence="15" key="1">
    <citation type="submission" date="2016-04" db="UniProtKB">
        <authorList>
            <consortium name="WormBaseParasite"/>
        </authorList>
    </citation>
    <scope>IDENTIFICATION</scope>
</reference>
<organism evidence="14 15">
    <name type="scientific">Syphacia muris</name>
    <dbReference type="NCBI Taxonomy" id="451379"/>
    <lineage>
        <taxon>Eukaryota</taxon>
        <taxon>Metazoa</taxon>
        <taxon>Ecdysozoa</taxon>
        <taxon>Nematoda</taxon>
        <taxon>Chromadorea</taxon>
        <taxon>Rhabditida</taxon>
        <taxon>Spirurina</taxon>
        <taxon>Oxyuridomorpha</taxon>
        <taxon>Oxyuroidea</taxon>
        <taxon>Oxyuridae</taxon>
        <taxon>Syphacia</taxon>
    </lineage>
</organism>
<evidence type="ECO:0000256" key="8">
    <source>
        <dbReference type="ARBA" id="ARBA00022964"/>
    </source>
</evidence>
<accession>A0A0N5AT88</accession>
<dbReference type="InterPro" id="IPR005123">
    <property type="entry name" value="Oxoglu/Fe-dep_dioxygenase_dom"/>
</dbReference>
<evidence type="ECO:0000256" key="1">
    <source>
        <dbReference type="ARBA" id="ARBA00001961"/>
    </source>
</evidence>
<dbReference type="InterPro" id="IPR006620">
    <property type="entry name" value="Pro_4_hyd_alph"/>
</dbReference>
<evidence type="ECO:0000256" key="9">
    <source>
        <dbReference type="ARBA" id="ARBA00023002"/>
    </source>
</evidence>
<keyword evidence="6" id="KW-0256">Endoplasmic reticulum</keyword>
<comment type="catalytic activity">
    <reaction evidence="12">
        <text>L-lysyl-[collagen] + 2-oxoglutarate + O2 = (5R)-5-hydroxy-L-lysyl-[collagen] + succinate + CO2</text>
        <dbReference type="Rhea" id="RHEA:16569"/>
        <dbReference type="Rhea" id="RHEA-COMP:12751"/>
        <dbReference type="Rhea" id="RHEA-COMP:12752"/>
        <dbReference type="ChEBI" id="CHEBI:15379"/>
        <dbReference type="ChEBI" id="CHEBI:16526"/>
        <dbReference type="ChEBI" id="CHEBI:16810"/>
        <dbReference type="ChEBI" id="CHEBI:29969"/>
        <dbReference type="ChEBI" id="CHEBI:30031"/>
        <dbReference type="ChEBI" id="CHEBI:133442"/>
        <dbReference type="EC" id="1.14.11.4"/>
    </reaction>
</comment>
<evidence type="ECO:0000256" key="5">
    <source>
        <dbReference type="ARBA" id="ARBA00022729"/>
    </source>
</evidence>
<evidence type="ECO:0000256" key="11">
    <source>
        <dbReference type="ARBA" id="ARBA00023180"/>
    </source>
</evidence>
<dbReference type="SMART" id="SM00702">
    <property type="entry name" value="P4Hc"/>
    <property type="match status" value="1"/>
</dbReference>
<keyword evidence="5" id="KW-0732">Signal</keyword>
<keyword evidence="7" id="KW-0847">Vitamin C</keyword>
<dbReference type="EC" id="1.14.11.4" evidence="3"/>
<evidence type="ECO:0000313" key="14">
    <source>
        <dbReference type="Proteomes" id="UP000046393"/>
    </source>
</evidence>
<dbReference type="PROSITE" id="PS51471">
    <property type="entry name" value="FE2OG_OXY"/>
    <property type="match status" value="1"/>
</dbReference>
<evidence type="ECO:0000256" key="12">
    <source>
        <dbReference type="ARBA" id="ARBA00047930"/>
    </source>
</evidence>
<keyword evidence="8" id="KW-0223">Dioxygenase</keyword>